<dbReference type="AlphaFoldDB" id="A0AAN7TV29"/>
<organism evidence="1 2">
    <name type="scientific">Dictyostelium firmibasis</name>
    <dbReference type="NCBI Taxonomy" id="79012"/>
    <lineage>
        <taxon>Eukaryota</taxon>
        <taxon>Amoebozoa</taxon>
        <taxon>Evosea</taxon>
        <taxon>Eumycetozoa</taxon>
        <taxon>Dictyostelia</taxon>
        <taxon>Dictyosteliales</taxon>
        <taxon>Dictyosteliaceae</taxon>
        <taxon>Dictyostelium</taxon>
    </lineage>
</organism>
<accession>A0AAN7TV29</accession>
<evidence type="ECO:0000313" key="2">
    <source>
        <dbReference type="Proteomes" id="UP001344447"/>
    </source>
</evidence>
<reference evidence="1 2" key="1">
    <citation type="submission" date="2023-11" db="EMBL/GenBank/DDBJ databases">
        <title>Dfirmibasis_genome.</title>
        <authorList>
            <person name="Edelbroek B."/>
            <person name="Kjellin J."/>
            <person name="Jerlstrom-Hultqvist J."/>
            <person name="Soderbom F."/>
        </authorList>
    </citation>
    <scope>NUCLEOTIDE SEQUENCE [LARGE SCALE GENOMIC DNA]</scope>
    <source>
        <strain evidence="1 2">TNS-C-14</strain>
    </source>
</reference>
<dbReference type="EMBL" id="JAVFKY010000005">
    <property type="protein sequence ID" value="KAK5576687.1"/>
    <property type="molecule type" value="Genomic_DNA"/>
</dbReference>
<keyword evidence="2" id="KW-1185">Reference proteome</keyword>
<proteinExistence type="predicted"/>
<dbReference type="Proteomes" id="UP001344447">
    <property type="component" value="Unassembled WGS sequence"/>
</dbReference>
<gene>
    <name evidence="1" type="ORF">RB653_007831</name>
</gene>
<evidence type="ECO:0000313" key="1">
    <source>
        <dbReference type="EMBL" id="KAK5576687.1"/>
    </source>
</evidence>
<comment type="caution">
    <text evidence="1">The sequence shown here is derived from an EMBL/GenBank/DDBJ whole genome shotgun (WGS) entry which is preliminary data.</text>
</comment>
<sequence length="162" mass="18376">MGLLDPNSSKLPAGPKYIQFGEIKDEYDKAKLTLTQEFPMCFSAISELFECEKQNGFKPTTSKNDTTSKTCKNENAHLNFCILSSFCPSEAQLLMECTKGVIPTDDNLLPSRCQKFFNSFDNCLQRKTKEFELKNSKESELVSKVIYGEQTTQIKSNNENKN</sequence>
<name>A0AAN7TV29_9MYCE</name>
<protein>
    <submittedName>
        <fullName evidence="1">Uncharacterized protein</fullName>
    </submittedName>
</protein>